<dbReference type="HAMAP" id="MF_02065">
    <property type="entry name" value="MltG"/>
    <property type="match status" value="1"/>
</dbReference>
<evidence type="ECO:0000256" key="4">
    <source>
        <dbReference type="ARBA" id="ARBA00023136"/>
    </source>
</evidence>
<evidence type="ECO:0000256" key="3">
    <source>
        <dbReference type="ARBA" id="ARBA00022989"/>
    </source>
</evidence>
<dbReference type="InterPro" id="IPR003770">
    <property type="entry name" value="MLTG-like"/>
</dbReference>
<gene>
    <name evidence="7" type="primary">mltG</name>
    <name evidence="8" type="ORF">A2626_01910</name>
</gene>
<keyword evidence="2 7" id="KW-0812">Transmembrane</keyword>
<dbReference type="Gene3D" id="3.30.160.60">
    <property type="entry name" value="Classic Zinc Finger"/>
    <property type="match status" value="1"/>
</dbReference>
<accession>A0A1G2E1I0</accession>
<evidence type="ECO:0000256" key="5">
    <source>
        <dbReference type="ARBA" id="ARBA00023239"/>
    </source>
</evidence>
<feature type="transmembrane region" description="Helical" evidence="7">
    <location>
        <begin position="12"/>
        <end position="32"/>
    </location>
</feature>
<dbReference type="GO" id="GO:0009252">
    <property type="term" value="P:peptidoglycan biosynthetic process"/>
    <property type="evidence" value="ECO:0007669"/>
    <property type="project" value="UniProtKB-UniRule"/>
</dbReference>
<dbReference type="Gene3D" id="3.30.1490.480">
    <property type="entry name" value="Endolytic murein transglycosylase"/>
    <property type="match status" value="1"/>
</dbReference>
<evidence type="ECO:0000256" key="6">
    <source>
        <dbReference type="ARBA" id="ARBA00023316"/>
    </source>
</evidence>
<keyword evidence="1 7" id="KW-1003">Cell membrane</keyword>
<comment type="subcellular location">
    <subcellularLocation>
        <location evidence="7">Cell membrane</location>
        <topology evidence="7">Single-pass membrane protein</topology>
    </subcellularLocation>
</comment>
<dbReference type="Proteomes" id="UP000177360">
    <property type="component" value="Unassembled WGS sequence"/>
</dbReference>
<dbReference type="GO" id="GO:0008932">
    <property type="term" value="F:lytic endotransglycosylase activity"/>
    <property type="evidence" value="ECO:0007669"/>
    <property type="project" value="UniProtKB-UniRule"/>
</dbReference>
<comment type="caution">
    <text evidence="8">The sequence shown here is derived from an EMBL/GenBank/DDBJ whole genome shotgun (WGS) entry which is preliminary data.</text>
</comment>
<organism evidence="8 9">
    <name type="scientific">Candidatus Nealsonbacteria bacterium RIFCSPHIGHO2_01_FULL_38_55</name>
    <dbReference type="NCBI Taxonomy" id="1801664"/>
    <lineage>
        <taxon>Bacteria</taxon>
        <taxon>Candidatus Nealsoniibacteriota</taxon>
    </lineage>
</organism>
<keyword evidence="6 7" id="KW-0961">Cell wall biogenesis/degradation</keyword>
<reference evidence="8 9" key="1">
    <citation type="journal article" date="2016" name="Nat. Commun.">
        <title>Thousands of microbial genomes shed light on interconnected biogeochemical processes in an aquifer system.</title>
        <authorList>
            <person name="Anantharaman K."/>
            <person name="Brown C.T."/>
            <person name="Hug L.A."/>
            <person name="Sharon I."/>
            <person name="Castelle C.J."/>
            <person name="Probst A.J."/>
            <person name="Thomas B.C."/>
            <person name="Singh A."/>
            <person name="Wilkins M.J."/>
            <person name="Karaoz U."/>
            <person name="Brodie E.L."/>
            <person name="Williams K.H."/>
            <person name="Hubbard S.S."/>
            <person name="Banfield J.F."/>
        </authorList>
    </citation>
    <scope>NUCLEOTIDE SEQUENCE [LARGE SCALE GENOMIC DNA]</scope>
</reference>
<sequence length="327" mass="36881">MNYKLRIKSIFYLLSALFFVLSLIILFFIFLWDKTFLPLDPFSVQLEIFVVSSGQGAKEISENLQKQGLIKYGFLFQAYVFFTGRADDLQAGDYELSRVMAIPEIAEKISSGNRIKRMITIIEGWDLSDVENELKEKGFAGAEKIFEIEKQKKIEGYLFPDTYEIFLEEGVAGAVNKMLANFEEKITQGLREEIEAQGKSLSDIIIMASLIEKEVRTMADKKTVSGVLWKRMGIGMPLQVDAAIAYIKGGKITKISLEDLKIDSPYNTYKNKGLPQGPICSPGLDSIIAAIYPQKTSYFYYLSTPAGRTIFSATLAEHNAAKNRYLR</sequence>
<evidence type="ECO:0000256" key="1">
    <source>
        <dbReference type="ARBA" id="ARBA00022475"/>
    </source>
</evidence>
<evidence type="ECO:0000313" key="9">
    <source>
        <dbReference type="Proteomes" id="UP000177360"/>
    </source>
</evidence>
<evidence type="ECO:0000313" key="8">
    <source>
        <dbReference type="EMBL" id="OGZ19542.1"/>
    </source>
</evidence>
<evidence type="ECO:0000256" key="2">
    <source>
        <dbReference type="ARBA" id="ARBA00022692"/>
    </source>
</evidence>
<protein>
    <recommendedName>
        <fullName evidence="7">Endolytic murein transglycosylase</fullName>
        <ecNumber evidence="7">4.2.2.29</ecNumber>
    </recommendedName>
    <alternativeName>
        <fullName evidence="7">Peptidoglycan lytic transglycosylase</fullName>
    </alternativeName>
    <alternativeName>
        <fullName evidence="7">Peptidoglycan polymerization terminase</fullName>
    </alternativeName>
</protein>
<dbReference type="PANTHER" id="PTHR30518:SF2">
    <property type="entry name" value="ENDOLYTIC MUREIN TRANSGLYCOSYLASE"/>
    <property type="match status" value="1"/>
</dbReference>
<proteinExistence type="inferred from homology"/>
<keyword evidence="3 7" id="KW-1133">Transmembrane helix</keyword>
<dbReference type="EMBL" id="MHLZ01000028">
    <property type="protein sequence ID" value="OGZ19542.1"/>
    <property type="molecule type" value="Genomic_DNA"/>
</dbReference>
<keyword evidence="4 7" id="KW-0472">Membrane</keyword>
<feature type="site" description="Important for catalytic activity" evidence="7">
    <location>
        <position position="214"/>
    </location>
</feature>
<dbReference type="AlphaFoldDB" id="A0A1G2E1I0"/>
<name>A0A1G2E1I0_9BACT</name>
<dbReference type="Pfam" id="PF02618">
    <property type="entry name" value="YceG"/>
    <property type="match status" value="1"/>
</dbReference>
<comment type="similarity">
    <text evidence="7">Belongs to the transglycosylase MltG family.</text>
</comment>
<dbReference type="GO" id="GO:0071555">
    <property type="term" value="P:cell wall organization"/>
    <property type="evidence" value="ECO:0007669"/>
    <property type="project" value="UniProtKB-KW"/>
</dbReference>
<comment type="function">
    <text evidence="7">Functions as a peptidoglycan terminase that cleaves nascent peptidoglycan strands endolytically to terminate their elongation.</text>
</comment>
<evidence type="ECO:0000256" key="7">
    <source>
        <dbReference type="HAMAP-Rule" id="MF_02065"/>
    </source>
</evidence>
<comment type="catalytic activity">
    <reaction evidence="7">
        <text>a peptidoglycan chain = a peptidoglycan chain with N-acetyl-1,6-anhydromuramyl-[peptide] at the reducing end + a peptidoglycan chain with N-acetylglucosamine at the non-reducing end.</text>
        <dbReference type="EC" id="4.2.2.29"/>
    </reaction>
</comment>
<dbReference type="CDD" id="cd08010">
    <property type="entry name" value="MltG_like"/>
    <property type="match status" value="1"/>
</dbReference>
<dbReference type="NCBIfam" id="TIGR00247">
    <property type="entry name" value="endolytic transglycosylase MltG"/>
    <property type="match status" value="1"/>
</dbReference>
<dbReference type="EC" id="4.2.2.29" evidence="7"/>
<dbReference type="PANTHER" id="PTHR30518">
    <property type="entry name" value="ENDOLYTIC MUREIN TRANSGLYCOSYLASE"/>
    <property type="match status" value="1"/>
</dbReference>
<dbReference type="GO" id="GO:0005886">
    <property type="term" value="C:plasma membrane"/>
    <property type="evidence" value="ECO:0007669"/>
    <property type="project" value="UniProtKB-SubCell"/>
</dbReference>
<keyword evidence="5 7" id="KW-0456">Lyase</keyword>